<dbReference type="STRING" id="760142.Hipma_0631"/>
<accession>F2LV17</accession>
<dbReference type="RefSeq" id="WP_013681642.1">
    <property type="nucleotide sequence ID" value="NC_015318.1"/>
</dbReference>
<reference evidence="2" key="2">
    <citation type="submission" date="2011-03" db="EMBL/GenBank/DDBJ databases">
        <title>The complete genome of Hippea maritima DSM 10411.</title>
        <authorList>
            <consortium name="US DOE Joint Genome Institute (JGI-PGF)"/>
            <person name="Lucas S."/>
            <person name="Copeland A."/>
            <person name="Lapidus A."/>
            <person name="Bruce D."/>
            <person name="Goodwin L."/>
            <person name="Pitluck S."/>
            <person name="Peters L."/>
            <person name="Kyrpides N."/>
            <person name="Mavromatis K."/>
            <person name="Pagani I."/>
            <person name="Ivanova N."/>
            <person name="Mikhailova N."/>
            <person name="Lu M."/>
            <person name="Detter J.C."/>
            <person name="Tapia R."/>
            <person name="Han C."/>
            <person name="Land M."/>
            <person name="Hauser L."/>
            <person name="Markowitz V."/>
            <person name="Cheng J.-F."/>
            <person name="Hugenholtz P."/>
            <person name="Woyke T."/>
            <person name="Wu D."/>
            <person name="Spring S."/>
            <person name="Schroeder M."/>
            <person name="Brambilla E."/>
            <person name="Klenk H.-P."/>
            <person name="Eisen J.A."/>
        </authorList>
    </citation>
    <scope>NUCLEOTIDE SEQUENCE [LARGE SCALE GENOMIC DNA]</scope>
    <source>
        <strain evidence="2">ATCC 700847 / DSM 10411 / MH2</strain>
    </source>
</reference>
<keyword evidence="2" id="KW-1185">Reference proteome</keyword>
<dbReference type="HOGENOM" id="CLU_408131_0_0_7"/>
<proteinExistence type="predicted"/>
<dbReference type="InterPro" id="IPR014121">
    <property type="entry name" value="TraN_Ftype"/>
</dbReference>
<evidence type="ECO:0000313" key="2">
    <source>
        <dbReference type="Proteomes" id="UP000008139"/>
    </source>
</evidence>
<organism evidence="1 2">
    <name type="scientific">Hippea maritima (strain ATCC 700847 / DSM 10411 / MH2)</name>
    <dbReference type="NCBI Taxonomy" id="760142"/>
    <lineage>
        <taxon>Bacteria</taxon>
        <taxon>Pseudomonadati</taxon>
        <taxon>Campylobacterota</taxon>
        <taxon>Desulfurellia</taxon>
        <taxon>Desulfurellales</taxon>
        <taxon>Hippeaceae</taxon>
        <taxon>Hippea</taxon>
    </lineage>
</organism>
<dbReference type="AlphaFoldDB" id="F2LV17"/>
<protein>
    <submittedName>
        <fullName evidence="1">Uncharacterized protein</fullName>
    </submittedName>
</protein>
<dbReference type="KEGG" id="hmr:Hipma_0631"/>
<reference evidence="1 2" key="1">
    <citation type="journal article" date="2011" name="Stand. Genomic Sci.">
        <title>Complete genome sequence of the thermophilic sulfur-reducer Hippea maritima type strain (MH(2)).</title>
        <authorList>
            <person name="Huntemann M."/>
            <person name="Lu M."/>
            <person name="Nolan M."/>
            <person name="Lapidus A."/>
            <person name="Lucas S."/>
            <person name="Hammon N."/>
            <person name="Deshpande S."/>
            <person name="Cheng J.F."/>
            <person name="Tapia R."/>
            <person name="Han C."/>
            <person name="Goodwin L."/>
            <person name="Pitluck S."/>
            <person name="Liolios K."/>
            <person name="Pagani I."/>
            <person name="Ivanova N."/>
            <person name="Ovchinikova G."/>
            <person name="Pati A."/>
            <person name="Chen A."/>
            <person name="Palaniappan K."/>
            <person name="Land M."/>
            <person name="Hauser L."/>
            <person name="Jeffries C.D."/>
            <person name="Detter J.C."/>
            <person name="Brambilla E.M."/>
            <person name="Rohde M."/>
            <person name="Spring S."/>
            <person name="Goker M."/>
            <person name="Woyke T."/>
            <person name="Bristow J."/>
            <person name="Eisen J.A."/>
            <person name="Markowitz V."/>
            <person name="Hugenholtz P."/>
            <person name="Kyrpides N.C."/>
            <person name="Klenk H.P."/>
            <person name="Mavromatis K."/>
        </authorList>
    </citation>
    <scope>NUCLEOTIDE SEQUENCE [LARGE SCALE GENOMIC DNA]</scope>
    <source>
        <strain evidence="2">ATCC 700847 / DSM 10411 / MH2</strain>
    </source>
</reference>
<dbReference type="Proteomes" id="UP000008139">
    <property type="component" value="Chromosome"/>
</dbReference>
<dbReference type="Pfam" id="PF06986">
    <property type="entry name" value="F_T4SS_TraN"/>
    <property type="match status" value="1"/>
</dbReference>
<name>F2LV17_HIPMA</name>
<dbReference type="InParanoid" id="F2LV17"/>
<sequence length="673" mass="73196">MIRKAIPFLVVLLFLVIPLVSYSSEYTCPYGFTLSSDNSTCYTQPQCPTGSSYNSATNRCEEQPSSGDTPCSPGWNYDRENSVCYIQANCPDNSTLQNGQCVTQPTVIDGGQPDNGTAISGWWCSNDSNDPSDAKQCYDIDGGDHLCPIDMERCLATYGDPTCPSGGTVDPTLHKCVSQTGPACPSGYTASGDKCVANPTCPGGSTYNPSTDRCEMAASESGGGGGTSCTTRAWYNNFFGKTFYFNFCIELSNGKIRVNVRDTSFGDYNYHYGSWVDISGGSGSSCVSLNGDYYCVDTSNDNIRVRFTSWDSSIGSTRSFTSNWQPIYSDGSTCGGNSTSYIICLDISNGGIRARLHSYDSGWSYGQWVPILGYTCPSGWTLSGSTCYQAASCPSGGSLDGSTDKCEANYICPSGYTYNSTDNLCEASPQCDNGTFDSDNNQCYEGDNTCPSGDYSCLPYNGANYCSPHSCVDLGDPGNSETTQADLSSYTNDGQRDDNGNCLGTVYIFNGKPYECRTAGLQTMFTNCCSEAYKKQGKVLMILPQCNKEDAKTDQFVQSGVCHYVGKYCSWHVKLLGCLQHKKVYCCFHSKLGRIIQEQGRPQLASFGYSGDWGDPESPNCRGFTPEEFQMLDFNKIDLSEYFGDVAKKVAGKQGEIQQKAQDNIQNFYNNTR</sequence>
<dbReference type="EMBL" id="CP002606">
    <property type="protein sequence ID" value="AEA33601.1"/>
    <property type="molecule type" value="Genomic_DNA"/>
</dbReference>
<evidence type="ECO:0000313" key="1">
    <source>
        <dbReference type="EMBL" id="AEA33601.1"/>
    </source>
</evidence>
<dbReference type="OrthoDB" id="5297981at2"/>
<dbReference type="eggNOG" id="ENOG502Z9Z1">
    <property type="taxonomic scope" value="Bacteria"/>
</dbReference>
<gene>
    <name evidence="1" type="ordered locus">Hipma_0631</name>
</gene>